<dbReference type="PANTHER" id="PTHR34493">
    <property type="entry name" value="PROTEIN CBG13422-RELATED"/>
    <property type="match status" value="1"/>
</dbReference>
<reference evidence="3" key="1">
    <citation type="submission" date="2012-09" db="EMBL/GenBank/DDBJ databases">
        <authorList>
            <person name="Martin A.A."/>
        </authorList>
    </citation>
    <scope>NUCLEOTIDE SEQUENCE</scope>
</reference>
<feature type="region of interest" description="Disordered" evidence="1">
    <location>
        <begin position="21"/>
        <end position="54"/>
    </location>
</feature>
<feature type="domain" description="DUF7808" evidence="2">
    <location>
        <begin position="12"/>
        <end position="103"/>
    </location>
</feature>
<name>A0A0K0DLG8_ANGCA</name>
<dbReference type="Pfam" id="PF25096">
    <property type="entry name" value="DUF7808"/>
    <property type="match status" value="1"/>
</dbReference>
<dbReference type="STRING" id="6313.A0A0K0DLG8"/>
<evidence type="ECO:0000313" key="4">
    <source>
        <dbReference type="WBParaSite" id="ACAC_0001244401-mRNA-1"/>
    </source>
</evidence>
<sequence>MATISFTSLSLEWRELVCKSKDDRSLKDASKGELPLKETEDDPNARIVPVDETTNGQPRHYSKILCPGATTAYLPFFRTCFLHYTYRIKRQRENFFMWRDGKFFKCERVVERTMLRVSRFTQLRDGI</sequence>
<protein>
    <submittedName>
        <fullName evidence="4">HSF_DOMAIN domain-containing protein</fullName>
    </submittedName>
</protein>
<organism evidence="3 4">
    <name type="scientific">Angiostrongylus cantonensis</name>
    <name type="common">Rat lungworm</name>
    <dbReference type="NCBI Taxonomy" id="6313"/>
    <lineage>
        <taxon>Eukaryota</taxon>
        <taxon>Metazoa</taxon>
        <taxon>Ecdysozoa</taxon>
        <taxon>Nematoda</taxon>
        <taxon>Chromadorea</taxon>
        <taxon>Rhabditida</taxon>
        <taxon>Rhabditina</taxon>
        <taxon>Rhabditomorpha</taxon>
        <taxon>Strongyloidea</taxon>
        <taxon>Metastrongylidae</taxon>
        <taxon>Angiostrongylus</taxon>
    </lineage>
</organism>
<feature type="compositionally biased region" description="Basic and acidic residues" evidence="1">
    <location>
        <begin position="21"/>
        <end position="38"/>
    </location>
</feature>
<accession>A0A0K0DLG8</accession>
<evidence type="ECO:0000313" key="3">
    <source>
        <dbReference type="Proteomes" id="UP000035642"/>
    </source>
</evidence>
<keyword evidence="3" id="KW-1185">Reference proteome</keyword>
<proteinExistence type="predicted"/>
<dbReference type="AlphaFoldDB" id="A0A0K0DLG8"/>
<dbReference type="Proteomes" id="UP000035642">
    <property type="component" value="Unassembled WGS sequence"/>
</dbReference>
<dbReference type="InterPro" id="IPR056710">
    <property type="entry name" value="DUF7808"/>
</dbReference>
<evidence type="ECO:0000256" key="1">
    <source>
        <dbReference type="SAM" id="MobiDB-lite"/>
    </source>
</evidence>
<evidence type="ECO:0000259" key="2">
    <source>
        <dbReference type="Pfam" id="PF25096"/>
    </source>
</evidence>
<dbReference type="WBParaSite" id="ACAC_0001244401-mRNA-1">
    <property type="protein sequence ID" value="ACAC_0001244401-mRNA-1"/>
    <property type="gene ID" value="ACAC_0001244401"/>
</dbReference>
<reference evidence="4" key="2">
    <citation type="submission" date="2017-02" db="UniProtKB">
        <authorList>
            <consortium name="WormBaseParasite"/>
        </authorList>
    </citation>
    <scope>IDENTIFICATION</scope>
</reference>